<dbReference type="InterPro" id="IPR029026">
    <property type="entry name" value="tRNA_m1G_MTases_N"/>
</dbReference>
<dbReference type="RefSeq" id="WP_153421729.1">
    <property type="nucleotide sequence ID" value="NZ_WFLM01000007.1"/>
</dbReference>
<sequence length="169" mass="19464">MRYVFITPWKIPQQSYLYDFVNEFQSRISKFTSITHIYPSSQINQNELYAFYAKEFKKLSVENPLCIALDENGKNNSSADFAKNLDQYESRGEKMIIFCLGGAYGLPSELKSLGRIELISLSQMTFPHELAFAVLLEQVYRARCILSKHPYHHGEISSLAKSHIIKNKS</sequence>
<evidence type="ECO:0000256" key="3">
    <source>
        <dbReference type="ARBA" id="ARBA00022691"/>
    </source>
</evidence>
<dbReference type="PANTHER" id="PTHR33603">
    <property type="entry name" value="METHYLTRANSFERASE"/>
    <property type="match status" value="1"/>
</dbReference>
<comment type="subunit">
    <text evidence="5">Homodimer.</text>
</comment>
<feature type="binding site" evidence="5">
    <location>
        <position position="69"/>
    </location>
    <ligand>
        <name>S-adenosyl-L-methionine</name>
        <dbReference type="ChEBI" id="CHEBI:59789"/>
    </ligand>
</feature>
<gene>
    <name evidence="5" type="primary">rlmH</name>
    <name evidence="6" type="ORF">GCL60_15870</name>
</gene>
<dbReference type="PIRSF" id="PIRSF004505">
    <property type="entry name" value="MT_bac"/>
    <property type="match status" value="1"/>
</dbReference>
<dbReference type="Gene3D" id="3.40.1280.10">
    <property type="match status" value="1"/>
</dbReference>
<protein>
    <recommendedName>
        <fullName evidence="5">Ribosomal RNA large subunit methyltransferase H</fullName>
        <ecNumber evidence="5">2.1.1.177</ecNumber>
    </recommendedName>
    <alternativeName>
        <fullName evidence="5">23S rRNA (pseudouridine1915-N3)-methyltransferase</fullName>
    </alternativeName>
    <alternativeName>
        <fullName evidence="5">23S rRNA m3Psi1915 methyltransferase</fullName>
    </alternativeName>
    <alternativeName>
        <fullName evidence="5">rRNA (pseudouridine-N3-)-methyltransferase RlmH</fullName>
    </alternativeName>
</protein>
<name>A0A6N6VT71_9BACT</name>
<comment type="similarity">
    <text evidence="4 5">Belongs to the RNA methyltransferase RlmH family.</text>
</comment>
<dbReference type="Pfam" id="PF02590">
    <property type="entry name" value="SPOUT_MTase"/>
    <property type="match status" value="1"/>
</dbReference>
<comment type="function">
    <text evidence="5">Specifically methylates the pseudouridine at position 1915 (m3Psi1915) in 23S rRNA.</text>
</comment>
<keyword evidence="3 5" id="KW-0949">S-adenosyl-L-methionine</keyword>
<comment type="subcellular location">
    <subcellularLocation>
        <location evidence="5">Cytoplasm</location>
    </subcellularLocation>
</comment>
<evidence type="ECO:0000256" key="2">
    <source>
        <dbReference type="ARBA" id="ARBA00022679"/>
    </source>
</evidence>
<dbReference type="InterPro" id="IPR029028">
    <property type="entry name" value="Alpha/beta_knot_MTases"/>
</dbReference>
<evidence type="ECO:0000256" key="4">
    <source>
        <dbReference type="ARBA" id="ARBA00038303"/>
    </source>
</evidence>
<feature type="binding site" evidence="5">
    <location>
        <position position="101"/>
    </location>
    <ligand>
        <name>S-adenosyl-L-methionine</name>
        <dbReference type="ChEBI" id="CHEBI:59789"/>
    </ligand>
</feature>
<dbReference type="InterPro" id="IPR003742">
    <property type="entry name" value="RlmH-like"/>
</dbReference>
<evidence type="ECO:0000313" key="6">
    <source>
        <dbReference type="EMBL" id="KAB8036260.1"/>
    </source>
</evidence>
<dbReference type="CDD" id="cd18081">
    <property type="entry name" value="RlmH-like"/>
    <property type="match status" value="1"/>
</dbReference>
<dbReference type="EC" id="2.1.1.177" evidence="5"/>
<evidence type="ECO:0000256" key="1">
    <source>
        <dbReference type="ARBA" id="ARBA00022603"/>
    </source>
</evidence>
<comment type="catalytic activity">
    <reaction evidence="5">
        <text>pseudouridine(1915) in 23S rRNA + S-adenosyl-L-methionine = N(3)-methylpseudouridine(1915) in 23S rRNA + S-adenosyl-L-homocysteine + H(+)</text>
        <dbReference type="Rhea" id="RHEA:42752"/>
        <dbReference type="Rhea" id="RHEA-COMP:10221"/>
        <dbReference type="Rhea" id="RHEA-COMP:10222"/>
        <dbReference type="ChEBI" id="CHEBI:15378"/>
        <dbReference type="ChEBI" id="CHEBI:57856"/>
        <dbReference type="ChEBI" id="CHEBI:59789"/>
        <dbReference type="ChEBI" id="CHEBI:65314"/>
        <dbReference type="ChEBI" id="CHEBI:74486"/>
        <dbReference type="EC" id="2.1.1.177"/>
    </reaction>
</comment>
<evidence type="ECO:0000256" key="5">
    <source>
        <dbReference type="HAMAP-Rule" id="MF_00658"/>
    </source>
</evidence>
<dbReference type="OrthoDB" id="9806643at2"/>
<dbReference type="GO" id="GO:0070038">
    <property type="term" value="F:rRNA (pseudouridine-N3-)-methyltransferase activity"/>
    <property type="evidence" value="ECO:0007669"/>
    <property type="project" value="UniProtKB-UniRule"/>
</dbReference>
<reference evidence="6 7" key="1">
    <citation type="submission" date="2019-10" db="EMBL/GenBank/DDBJ databases">
        <title>New species of Slilvanegrellaceae.</title>
        <authorList>
            <person name="Pitt A."/>
            <person name="Hahn M.W."/>
        </authorList>
    </citation>
    <scope>NUCLEOTIDE SEQUENCE [LARGE SCALE GENOMIC DNA]</scope>
    <source>
        <strain evidence="6 7">SP-Ram-0.45-NSY-1</strain>
    </source>
</reference>
<keyword evidence="5" id="KW-0963">Cytoplasm</keyword>
<comment type="caution">
    <text evidence="6">The sequence shown here is derived from an EMBL/GenBank/DDBJ whole genome shotgun (WGS) entry which is preliminary data.</text>
</comment>
<evidence type="ECO:0000313" key="7">
    <source>
        <dbReference type="Proteomes" id="UP000437748"/>
    </source>
</evidence>
<dbReference type="AlphaFoldDB" id="A0A6N6VT71"/>
<proteinExistence type="inferred from homology"/>
<organism evidence="6 7">
    <name type="scientific">Silvanigrella paludirubra</name>
    <dbReference type="NCBI Taxonomy" id="2499159"/>
    <lineage>
        <taxon>Bacteria</taxon>
        <taxon>Pseudomonadati</taxon>
        <taxon>Bdellovibrionota</taxon>
        <taxon>Oligoflexia</taxon>
        <taxon>Silvanigrellales</taxon>
        <taxon>Silvanigrellaceae</taxon>
        <taxon>Silvanigrella</taxon>
    </lineage>
</organism>
<keyword evidence="2 5" id="KW-0808">Transferase</keyword>
<dbReference type="EMBL" id="WFLM01000007">
    <property type="protein sequence ID" value="KAB8036260.1"/>
    <property type="molecule type" value="Genomic_DNA"/>
</dbReference>
<keyword evidence="7" id="KW-1185">Reference proteome</keyword>
<dbReference type="Proteomes" id="UP000437748">
    <property type="component" value="Unassembled WGS sequence"/>
</dbReference>
<dbReference type="HAMAP" id="MF_00658">
    <property type="entry name" value="23SrRNA_methyltr_H"/>
    <property type="match status" value="1"/>
</dbReference>
<keyword evidence="1 5" id="KW-0489">Methyltransferase</keyword>
<keyword evidence="5" id="KW-0698">rRNA processing</keyword>
<dbReference type="PANTHER" id="PTHR33603:SF1">
    <property type="entry name" value="RIBOSOMAL RNA LARGE SUBUNIT METHYLTRANSFERASE H"/>
    <property type="match status" value="1"/>
</dbReference>
<dbReference type="GO" id="GO:0005737">
    <property type="term" value="C:cytoplasm"/>
    <property type="evidence" value="ECO:0007669"/>
    <property type="project" value="UniProtKB-SubCell"/>
</dbReference>
<feature type="binding site" evidence="5">
    <location>
        <begin position="121"/>
        <end position="126"/>
    </location>
    <ligand>
        <name>S-adenosyl-L-methionine</name>
        <dbReference type="ChEBI" id="CHEBI:59789"/>
    </ligand>
</feature>
<dbReference type="SUPFAM" id="SSF75217">
    <property type="entry name" value="alpha/beta knot"/>
    <property type="match status" value="1"/>
</dbReference>
<accession>A0A6N6VT71</accession>